<feature type="region of interest" description="Disordered" evidence="1">
    <location>
        <begin position="667"/>
        <end position="791"/>
    </location>
</feature>
<feature type="region of interest" description="Disordered" evidence="1">
    <location>
        <begin position="144"/>
        <end position="186"/>
    </location>
</feature>
<feature type="compositionally biased region" description="Basic and acidic residues" evidence="1">
    <location>
        <begin position="699"/>
        <end position="728"/>
    </location>
</feature>
<feature type="compositionally biased region" description="Low complexity" evidence="1">
    <location>
        <begin position="20"/>
        <end position="34"/>
    </location>
</feature>
<evidence type="ECO:0000313" key="4">
    <source>
        <dbReference type="Proteomes" id="UP000078576"/>
    </source>
</evidence>
<feature type="compositionally biased region" description="Pro residues" evidence="1">
    <location>
        <begin position="456"/>
        <end position="476"/>
    </location>
</feature>
<sequence>MHPSEDPPRRSHHRRRPELNINTNTSTTSNINTTAAYNDSSNVTTPLSPPPQVPAKSSQRSLRSSLPPSATSPSSRHRPGANRTATSTTTNTAKLSAYSYYPDQNRDAQQIHKERDRPDRDRDRDPDHDWVKHRVVETFLDTLSPVDMSNNDNDFSNDCERDRDVRTSPNHPQTRDSHDLSLSPRNVTRDSLLGNMLLSLDQFSMGQMNGAQGSGAMLGFGNHYHYDEDATARTITSTSRAPTAAHGRGHGYSHSSDYEDSSSTMSRDRRSNSGSTGFQSALSRINSMREMSTHRNISGAPASRPLHSRGGRGSKSSSTNSIDGAAAGYAQVLGSQRWAHGLGRKRSSSFELAGGYGVQSDQHQHQQGSPWHVEFSNNFFSGDDDYDAAPTPTIPVGPRRLPNMPSMPSFPRSEPMGEPLSPVRSVNLERKRSSKSSRSTNTNRQAQSKFSTRETPPMPVPLPITMPVSIPTPAPVPTVDQDPAPAPNVGYEKAKDKEPVHQPPSVQNPVSQPKEKPGFFKRMFGGGSKNTTTVAAAPDQSGNVTPISNSVSSNLPPAAVASNSPNQPSSQAKSGGSNPSSRPGSQNHSSHGLQKKPSSFFRRRKKSATTEADLPPLPPPVLAPAQLPPVPNQRLDVMTPRPQPSPATSLRKAMDPYLMMSGSASALATPLHHPDDFSDDDDIPPVDLHVRGFSPDYEPDPKATIRSVPDKKLDRLTQDSMSTDKSDRPNSLQLPIEGALTTDPKLKTRVSMASIPSVTIEDSEPNSKPDSKPTTPKPDQPFDEPDFIVGDPTEYDRNKAQQIFDGKEDFIPKDKAASWMGEEGLIRQRVLRVYMDLYDFKNKNVVTCLREVCNRLVLRAETQQVDRILVAFSTRWCDCNPNHGFKSIDVIHTICYSIMLLNTDLHMADIEHKMTRSQFIKNTMTTIRQALAESAPELFDRASILPGKSHLEEGRRSGEHERSSFRNSFVKIPMRAGSALGDAPTELDDCGPLVKAPFDGSLKAWESQMEIVLKETYASIRDEALPLFGAEQQSADQHASGNLSVMGMLKRSPSVLSKAPSEGTSMRGRVAESMRASNSRWSSKSRSRPRGFGSAGFSSSRTSFDDGQSMWSPVDSAATWSRGSLGRTQGSLSMDSFGSHFSRGEGYQQSMGFANALSQAIIREDPMGSVTSLVSDEAKPKQLLEDESLELAGPPWVKEGMVVHKHHLDGVDKKAKDRNWTEVFAVIQKGTMNIFSFSPNKSTGRRGRNAQTHKKGAVRPNVWALSLPTGAVHLFHVGTPEICKEFVTTANYWSARLSTHPLVGGISNMEYGWSDNIVNSALVTAMSQMTGSEDKTTGTGTTTSRQRSGSAVGRSSMHSRGSSFRSVGSFDFGSTQRTGSRGDPSNKLPGDRVTIADWTPPTQSMRASNASESKQLETLLNYVKSIEDELQQHNALRSPMLLAFSPRGNNVQKAMANWERKSSYLLREIVKFRTYVDCLRHAEARKTEIWRERDVARRAARGSLNLDGYDIDDDGQHQIEHHDWDDDGGSDRGRRESTFDLEEEVVQEEAEGDLTLRL</sequence>
<gene>
    <name evidence="3" type="ORF">VP1G_08101</name>
</gene>
<proteinExistence type="predicted"/>
<dbReference type="InterPro" id="IPR000904">
    <property type="entry name" value="Sec7_dom"/>
</dbReference>
<dbReference type="Gene3D" id="2.30.29.30">
    <property type="entry name" value="Pleckstrin-homology domain (PH domain)/Phosphotyrosine-binding domain (PTB)"/>
    <property type="match status" value="1"/>
</dbReference>
<dbReference type="GO" id="GO:0005085">
    <property type="term" value="F:guanyl-nucleotide exchange factor activity"/>
    <property type="evidence" value="ECO:0007669"/>
    <property type="project" value="InterPro"/>
</dbReference>
<evidence type="ECO:0000259" key="2">
    <source>
        <dbReference type="PROSITE" id="PS50190"/>
    </source>
</evidence>
<dbReference type="SUPFAM" id="SSF48425">
    <property type="entry name" value="Sec7 domain"/>
    <property type="match status" value="1"/>
</dbReference>
<dbReference type="InterPro" id="IPR011993">
    <property type="entry name" value="PH-like_dom_sf"/>
</dbReference>
<evidence type="ECO:0000313" key="3">
    <source>
        <dbReference type="EMBL" id="KUI60908.1"/>
    </source>
</evidence>
<dbReference type="PANTHER" id="PTHR10663">
    <property type="entry name" value="GUANYL-NUCLEOTIDE EXCHANGE FACTOR"/>
    <property type="match status" value="1"/>
</dbReference>
<feature type="compositionally biased region" description="Polar residues" evidence="1">
    <location>
        <begin position="445"/>
        <end position="454"/>
    </location>
</feature>
<feature type="compositionally biased region" description="Low complexity" evidence="1">
    <location>
        <begin position="1073"/>
        <end position="1082"/>
    </location>
</feature>
<dbReference type="STRING" id="694573.A0A194VAL2"/>
<organism evidence="3 4">
    <name type="scientific">Cytospora mali</name>
    <name type="common">Apple Valsa canker fungus</name>
    <name type="synonym">Valsa mali</name>
    <dbReference type="NCBI Taxonomy" id="578113"/>
    <lineage>
        <taxon>Eukaryota</taxon>
        <taxon>Fungi</taxon>
        <taxon>Dikarya</taxon>
        <taxon>Ascomycota</taxon>
        <taxon>Pezizomycotina</taxon>
        <taxon>Sordariomycetes</taxon>
        <taxon>Sordariomycetidae</taxon>
        <taxon>Diaporthales</taxon>
        <taxon>Cytosporaceae</taxon>
        <taxon>Cytospora</taxon>
    </lineage>
</organism>
<feature type="region of interest" description="Disordered" evidence="1">
    <location>
        <begin position="237"/>
        <end position="322"/>
    </location>
</feature>
<dbReference type="GO" id="GO:0032012">
    <property type="term" value="P:regulation of ARF protein signal transduction"/>
    <property type="evidence" value="ECO:0007669"/>
    <property type="project" value="InterPro"/>
</dbReference>
<protein>
    <recommendedName>
        <fullName evidence="2">SEC7 domain-containing protein</fullName>
    </recommendedName>
</protein>
<feature type="domain" description="SEC7" evidence="2">
    <location>
        <begin position="784"/>
        <end position="937"/>
    </location>
</feature>
<feature type="region of interest" description="Disordered" evidence="1">
    <location>
        <begin position="1517"/>
        <end position="1558"/>
    </location>
</feature>
<name>A0A194VAL2_CYTMA</name>
<feature type="compositionally biased region" description="Basic and acidic residues" evidence="1">
    <location>
        <begin position="104"/>
        <end position="129"/>
    </location>
</feature>
<feature type="compositionally biased region" description="Low complexity" evidence="1">
    <location>
        <begin position="1354"/>
        <end position="1374"/>
    </location>
</feature>
<dbReference type="InterPro" id="IPR023394">
    <property type="entry name" value="Sec7_C_sf"/>
</dbReference>
<feature type="compositionally biased region" description="Low complexity" evidence="1">
    <location>
        <begin position="1090"/>
        <end position="1102"/>
    </location>
</feature>
<dbReference type="Gene3D" id="1.10.1000.11">
    <property type="entry name" value="Arf Nucleotide-binding Site Opener,domain 2"/>
    <property type="match status" value="1"/>
</dbReference>
<feature type="region of interest" description="Disordered" evidence="1">
    <location>
        <begin position="1053"/>
        <end position="1109"/>
    </location>
</feature>
<dbReference type="PANTHER" id="PTHR10663:SF373">
    <property type="entry name" value="PH AND SEC7 DOMAIN-CONTAINING PROTEIN C11E3.11C"/>
    <property type="match status" value="1"/>
</dbReference>
<dbReference type="SUPFAM" id="SSF50729">
    <property type="entry name" value="PH domain-like"/>
    <property type="match status" value="1"/>
</dbReference>
<feature type="compositionally biased region" description="Acidic residues" evidence="1">
    <location>
        <begin position="1539"/>
        <end position="1552"/>
    </location>
</feature>
<accession>A0A194VAL2</accession>
<feature type="compositionally biased region" description="Low complexity" evidence="1">
    <location>
        <begin position="503"/>
        <end position="512"/>
    </location>
</feature>
<dbReference type="SMART" id="SM00222">
    <property type="entry name" value="Sec7"/>
    <property type="match status" value="1"/>
</dbReference>
<dbReference type="Pfam" id="PF01369">
    <property type="entry name" value="Sec7"/>
    <property type="match status" value="1"/>
</dbReference>
<dbReference type="EMBL" id="KN714762">
    <property type="protein sequence ID" value="KUI60908.1"/>
    <property type="molecule type" value="Genomic_DNA"/>
</dbReference>
<feature type="compositionally biased region" description="Low complexity" evidence="1">
    <location>
        <begin position="574"/>
        <end position="585"/>
    </location>
</feature>
<dbReference type="InterPro" id="IPR035999">
    <property type="entry name" value="Sec7_dom_sf"/>
</dbReference>
<feature type="compositionally biased region" description="Polar residues" evidence="1">
    <location>
        <begin position="35"/>
        <end position="46"/>
    </location>
</feature>
<keyword evidence="4" id="KW-1185">Reference proteome</keyword>
<feature type="region of interest" description="Disordered" evidence="1">
    <location>
        <begin position="1"/>
        <end position="129"/>
    </location>
</feature>
<feature type="compositionally biased region" description="Polar residues" evidence="1">
    <location>
        <begin position="274"/>
        <end position="296"/>
    </location>
</feature>
<feature type="compositionally biased region" description="Pro residues" evidence="1">
    <location>
        <begin position="615"/>
        <end position="631"/>
    </location>
</feature>
<feature type="region of interest" description="Disordered" evidence="1">
    <location>
        <begin position="1329"/>
        <end position="1412"/>
    </location>
</feature>
<evidence type="ECO:0000256" key="1">
    <source>
        <dbReference type="SAM" id="MobiDB-lite"/>
    </source>
</evidence>
<dbReference type="Proteomes" id="UP000078576">
    <property type="component" value="Unassembled WGS sequence"/>
</dbReference>
<feature type="compositionally biased region" description="Low complexity" evidence="1">
    <location>
        <begin position="57"/>
        <end position="74"/>
    </location>
</feature>
<feature type="compositionally biased region" description="Polar residues" evidence="1">
    <location>
        <begin position="1400"/>
        <end position="1412"/>
    </location>
</feature>
<feature type="region of interest" description="Disordered" evidence="1">
    <location>
        <begin position="382"/>
        <end position="653"/>
    </location>
</feature>
<feature type="compositionally biased region" description="Basic and acidic residues" evidence="1">
    <location>
        <begin position="1517"/>
        <end position="1538"/>
    </location>
</feature>
<dbReference type="PROSITE" id="PS50190">
    <property type="entry name" value="SEC7"/>
    <property type="match status" value="1"/>
</dbReference>
<feature type="compositionally biased region" description="Polar residues" evidence="1">
    <location>
        <begin position="529"/>
        <end position="573"/>
    </location>
</feature>
<feature type="compositionally biased region" description="Low complexity" evidence="1">
    <location>
        <begin position="81"/>
        <end position="93"/>
    </location>
</feature>
<feature type="compositionally biased region" description="Low complexity" evidence="1">
    <location>
        <begin position="147"/>
        <end position="156"/>
    </location>
</feature>
<dbReference type="OrthoDB" id="2157641at2759"/>
<reference evidence="4" key="1">
    <citation type="submission" date="2014-12" db="EMBL/GenBank/DDBJ databases">
        <title>Genome Sequence of Valsa Canker Pathogens Uncovers a Specific Adaption of Colonization on Woody Bark.</title>
        <authorList>
            <person name="Yin Z."/>
            <person name="Liu H."/>
            <person name="Gao X."/>
            <person name="Li Z."/>
            <person name="Song N."/>
            <person name="Ke X."/>
            <person name="Dai Q."/>
            <person name="Wu Y."/>
            <person name="Sun Y."/>
            <person name="Xu J.-R."/>
            <person name="Kang Z.K."/>
            <person name="Wang L."/>
            <person name="Huang L."/>
        </authorList>
    </citation>
    <scope>NUCLEOTIDE SEQUENCE [LARGE SCALE GENOMIC DNA]</scope>
    <source>
        <strain evidence="4">SXYL134</strain>
    </source>
</reference>